<name>A0A2N1PKA5_9BACT</name>
<dbReference type="Proteomes" id="UP000233256">
    <property type="component" value="Unassembled WGS sequence"/>
</dbReference>
<organism evidence="1 2">
    <name type="scientific">Candidatus Wallbacteria bacterium HGW-Wallbacteria-1</name>
    <dbReference type="NCBI Taxonomy" id="2013854"/>
    <lineage>
        <taxon>Bacteria</taxon>
        <taxon>Candidatus Walliibacteriota</taxon>
    </lineage>
</organism>
<keyword evidence="1" id="KW-0378">Hydrolase</keyword>
<dbReference type="Pfam" id="PF12643">
    <property type="entry name" value="MazG-like"/>
    <property type="match status" value="1"/>
</dbReference>
<sequence length="114" mass="13683">MYSDDRLGRIQRTLHEFVAERDWRQFHSPKNLSMSIAIEAAELMEIFQWETVEESWKIADDEARFNHLKEELSDILAYSIGLANILNLDIEEIMMEKIEKNRKKYPTEQFQGRY</sequence>
<gene>
    <name evidence="1" type="ORF">CVV64_17295</name>
</gene>
<dbReference type="InterPro" id="IPR025984">
    <property type="entry name" value="DCTPP"/>
</dbReference>
<dbReference type="PIRSF" id="PIRSF029826">
    <property type="entry name" value="UCP029826_pph"/>
    <property type="match status" value="1"/>
</dbReference>
<comment type="caution">
    <text evidence="1">The sequence shown here is derived from an EMBL/GenBank/DDBJ whole genome shotgun (WGS) entry which is preliminary data.</text>
</comment>
<reference evidence="1 2" key="1">
    <citation type="journal article" date="2017" name="ISME J.">
        <title>Potential for microbial H2 and metal transformations associated with novel bacteria and archaea in deep terrestrial subsurface sediments.</title>
        <authorList>
            <person name="Hernsdorf A.W."/>
            <person name="Amano Y."/>
            <person name="Miyakawa K."/>
            <person name="Ise K."/>
            <person name="Suzuki Y."/>
            <person name="Anantharaman K."/>
            <person name="Probst A."/>
            <person name="Burstein D."/>
            <person name="Thomas B.C."/>
            <person name="Banfield J.F."/>
        </authorList>
    </citation>
    <scope>NUCLEOTIDE SEQUENCE [LARGE SCALE GENOMIC DNA]</scope>
    <source>
        <strain evidence="1">HGW-Wallbacteria-1</strain>
    </source>
</reference>
<evidence type="ECO:0000313" key="2">
    <source>
        <dbReference type="Proteomes" id="UP000233256"/>
    </source>
</evidence>
<dbReference type="Gene3D" id="1.10.287.1080">
    <property type="entry name" value="MazG-like"/>
    <property type="match status" value="1"/>
</dbReference>
<dbReference type="PANTHER" id="PTHR46523:SF1">
    <property type="entry name" value="DCTP PYROPHOSPHATASE 1"/>
    <property type="match status" value="1"/>
</dbReference>
<dbReference type="InterPro" id="IPR052555">
    <property type="entry name" value="dCTP_Pyrophosphatase"/>
</dbReference>
<evidence type="ECO:0000313" key="1">
    <source>
        <dbReference type="EMBL" id="PKK88756.1"/>
    </source>
</evidence>
<dbReference type="SUPFAM" id="SSF101386">
    <property type="entry name" value="all-alpha NTP pyrophosphatases"/>
    <property type="match status" value="1"/>
</dbReference>
<dbReference type="PANTHER" id="PTHR46523">
    <property type="entry name" value="DCTP PYROPHOSPHATASE 1"/>
    <property type="match status" value="1"/>
</dbReference>
<dbReference type="GO" id="GO:0009143">
    <property type="term" value="P:nucleoside triphosphate catabolic process"/>
    <property type="evidence" value="ECO:0007669"/>
    <property type="project" value="InterPro"/>
</dbReference>
<dbReference type="GO" id="GO:0047429">
    <property type="term" value="F:nucleoside triphosphate diphosphatase activity"/>
    <property type="evidence" value="ECO:0007669"/>
    <property type="project" value="InterPro"/>
</dbReference>
<dbReference type="EMBL" id="PGXC01000035">
    <property type="protein sequence ID" value="PKK88756.1"/>
    <property type="molecule type" value="Genomic_DNA"/>
</dbReference>
<proteinExistence type="predicted"/>
<accession>A0A2N1PKA5</accession>
<protein>
    <submittedName>
        <fullName evidence="1">Nucleotide pyrophosphohydrolase</fullName>
    </submittedName>
</protein>
<dbReference type="AlphaFoldDB" id="A0A2N1PKA5"/>
<dbReference type="CDD" id="cd11537">
    <property type="entry name" value="NTP-PPase_RS21-C6_like"/>
    <property type="match status" value="1"/>
</dbReference>